<comment type="caution">
    <text evidence="7">The sequence shown here is derived from an EMBL/GenBank/DDBJ whole genome shotgun (WGS) entry which is preliminary data.</text>
</comment>
<comment type="catalytic activity">
    <reaction evidence="1">
        <text>a (3Z)-enoyl-CoA = a 4-saturated (2E)-enoyl-CoA</text>
        <dbReference type="Rhea" id="RHEA:45900"/>
        <dbReference type="ChEBI" id="CHEBI:85097"/>
        <dbReference type="ChEBI" id="CHEBI:85489"/>
        <dbReference type="EC" id="5.3.3.8"/>
    </reaction>
</comment>
<sequence>MCSLTKHGRVFVLEFLGTGDHRLSPALFTEIMNQLEVVNSSEDAGALVTTNEGKFYCNGLDLEWVNGNPEERGPILYRKFEELLLAMLNVKVPTVAAICGHAAAGGLAFAMAHDHRFMRADRGFLYSGALDVNVAVPSGTLELMASKMTPRVYRDVVLKSMKFTGNMAKECELVDGLHPDAAKTLEAAIQEAQVLADRNWDKNIYSSMRRAMFSRVFSIHEGKLRAGIRSEWFKHIGI</sequence>
<dbReference type="EMBL" id="JBHFFA010000001">
    <property type="protein sequence ID" value="KAL2651181.1"/>
    <property type="molecule type" value="Genomic_DNA"/>
</dbReference>
<organism evidence="7 8">
    <name type="scientific">Riccia fluitans</name>
    <dbReference type="NCBI Taxonomy" id="41844"/>
    <lineage>
        <taxon>Eukaryota</taxon>
        <taxon>Viridiplantae</taxon>
        <taxon>Streptophyta</taxon>
        <taxon>Embryophyta</taxon>
        <taxon>Marchantiophyta</taxon>
        <taxon>Marchantiopsida</taxon>
        <taxon>Marchantiidae</taxon>
        <taxon>Marchantiales</taxon>
        <taxon>Ricciaceae</taxon>
        <taxon>Riccia</taxon>
    </lineage>
</organism>
<dbReference type="EC" id="5.3.3.8" evidence="5"/>
<keyword evidence="8" id="KW-1185">Reference proteome</keyword>
<dbReference type="PANTHER" id="PTHR11941">
    <property type="entry name" value="ENOYL-COA HYDRATASE-RELATED"/>
    <property type="match status" value="1"/>
</dbReference>
<dbReference type="AlphaFoldDB" id="A0ABD1ZIA3"/>
<protein>
    <recommendedName>
        <fullName evidence="5">Delta(3)-Delta(2)-enoyl-CoA isomerase</fullName>
        <ecNumber evidence="5">5.3.3.8</ecNumber>
    </recommendedName>
</protein>
<gene>
    <name evidence="7" type="ORF">R1flu_019309</name>
</gene>
<name>A0ABD1ZIA3_9MARC</name>
<comment type="pathway">
    <text evidence="3">Lipid metabolism; fatty acid beta-oxidation.</text>
</comment>
<dbReference type="GO" id="GO:0009062">
    <property type="term" value="P:fatty acid catabolic process"/>
    <property type="evidence" value="ECO:0007669"/>
    <property type="project" value="UniProtKB-ARBA"/>
</dbReference>
<dbReference type="InterPro" id="IPR029045">
    <property type="entry name" value="ClpP/crotonase-like_dom_sf"/>
</dbReference>
<comment type="similarity">
    <text evidence="4">Belongs to the enoyl-CoA hydratase/isomerase family.</text>
</comment>
<proteinExistence type="inferred from homology"/>
<comment type="catalytic activity">
    <reaction evidence="2">
        <text>a (3E)-enoyl-CoA = a 4-saturated (2E)-enoyl-CoA</text>
        <dbReference type="Rhea" id="RHEA:45228"/>
        <dbReference type="ChEBI" id="CHEBI:58521"/>
        <dbReference type="ChEBI" id="CHEBI:85097"/>
        <dbReference type="EC" id="5.3.3.8"/>
    </reaction>
</comment>
<evidence type="ECO:0000256" key="3">
    <source>
        <dbReference type="ARBA" id="ARBA00005005"/>
    </source>
</evidence>
<dbReference type="Gene3D" id="3.90.226.10">
    <property type="entry name" value="2-enoyl-CoA Hydratase, Chain A, domain 1"/>
    <property type="match status" value="1"/>
</dbReference>
<dbReference type="FunFam" id="3.90.226.10:FF:000049">
    <property type="entry name" value="Enoyl-CoA delta isomerase 3"/>
    <property type="match status" value="1"/>
</dbReference>
<keyword evidence="6" id="KW-0443">Lipid metabolism</keyword>
<evidence type="ECO:0000256" key="1">
    <source>
        <dbReference type="ARBA" id="ARBA00000452"/>
    </source>
</evidence>
<dbReference type="SUPFAM" id="SSF52096">
    <property type="entry name" value="ClpP/crotonase"/>
    <property type="match status" value="1"/>
</dbReference>
<evidence type="ECO:0000256" key="5">
    <source>
        <dbReference type="ARBA" id="ARBA00012064"/>
    </source>
</evidence>
<reference evidence="7 8" key="1">
    <citation type="submission" date="2024-09" db="EMBL/GenBank/DDBJ databases">
        <title>Chromosome-scale assembly of Riccia fluitans.</title>
        <authorList>
            <person name="Paukszto L."/>
            <person name="Sawicki J."/>
            <person name="Karawczyk K."/>
            <person name="Piernik-Szablinska J."/>
            <person name="Szczecinska M."/>
            <person name="Mazdziarz M."/>
        </authorList>
    </citation>
    <scope>NUCLEOTIDE SEQUENCE [LARGE SCALE GENOMIC DNA]</scope>
    <source>
        <strain evidence="7">Rf_01</strain>
        <tissue evidence="7">Aerial parts of the thallus</tissue>
    </source>
</reference>
<dbReference type="GO" id="GO:0004165">
    <property type="term" value="F:delta(3)-delta(2)-enoyl-CoA isomerase activity"/>
    <property type="evidence" value="ECO:0007669"/>
    <property type="project" value="UniProtKB-EC"/>
</dbReference>
<dbReference type="CDD" id="cd06558">
    <property type="entry name" value="crotonase-like"/>
    <property type="match status" value="1"/>
</dbReference>
<evidence type="ECO:0000313" key="7">
    <source>
        <dbReference type="EMBL" id="KAL2651181.1"/>
    </source>
</evidence>
<evidence type="ECO:0000313" key="8">
    <source>
        <dbReference type="Proteomes" id="UP001605036"/>
    </source>
</evidence>
<dbReference type="PANTHER" id="PTHR11941:SF75">
    <property type="entry name" value="ENOYL-COA HYDRATASE_ISOMERASE FAMILY PROTEIN"/>
    <property type="match status" value="1"/>
</dbReference>
<accession>A0ABD1ZIA3</accession>
<evidence type="ECO:0000256" key="6">
    <source>
        <dbReference type="ARBA" id="ARBA00023098"/>
    </source>
</evidence>
<evidence type="ECO:0000256" key="2">
    <source>
        <dbReference type="ARBA" id="ARBA00000765"/>
    </source>
</evidence>
<dbReference type="InterPro" id="IPR001753">
    <property type="entry name" value="Enoyl-CoA_hydra/iso"/>
</dbReference>
<evidence type="ECO:0000256" key="4">
    <source>
        <dbReference type="ARBA" id="ARBA00005254"/>
    </source>
</evidence>
<dbReference type="Pfam" id="PF00378">
    <property type="entry name" value="ECH_1"/>
    <property type="match status" value="1"/>
</dbReference>
<dbReference type="Proteomes" id="UP001605036">
    <property type="component" value="Unassembled WGS sequence"/>
</dbReference>